<evidence type="ECO:0000313" key="1">
    <source>
        <dbReference type="EMBL" id="CAI2176841.1"/>
    </source>
</evidence>
<proteinExistence type="predicted"/>
<keyword evidence="2" id="KW-1185">Reference proteome</keyword>
<dbReference type="EMBL" id="CAMKVN010001565">
    <property type="protein sequence ID" value="CAI2176841.1"/>
    <property type="molecule type" value="Genomic_DNA"/>
</dbReference>
<dbReference type="Proteomes" id="UP001153678">
    <property type="component" value="Unassembled WGS sequence"/>
</dbReference>
<organism evidence="1 2">
    <name type="scientific">Funneliformis geosporum</name>
    <dbReference type="NCBI Taxonomy" id="1117311"/>
    <lineage>
        <taxon>Eukaryota</taxon>
        <taxon>Fungi</taxon>
        <taxon>Fungi incertae sedis</taxon>
        <taxon>Mucoromycota</taxon>
        <taxon>Glomeromycotina</taxon>
        <taxon>Glomeromycetes</taxon>
        <taxon>Glomerales</taxon>
        <taxon>Glomeraceae</taxon>
        <taxon>Funneliformis</taxon>
    </lineage>
</organism>
<comment type="caution">
    <text evidence="1">The sequence shown here is derived from an EMBL/GenBank/DDBJ whole genome shotgun (WGS) entry which is preliminary data.</text>
</comment>
<sequence length="62" mass="7019">GQPSQTNDQNVKKEKSDKEYEALIGLLMKISMYFSEEKNEYSASDRPKDTSISIIVCSLKDS</sequence>
<accession>A0A9W4SQJ4</accession>
<name>A0A9W4SQJ4_9GLOM</name>
<reference evidence="1" key="1">
    <citation type="submission" date="2022-08" db="EMBL/GenBank/DDBJ databases">
        <authorList>
            <person name="Kallberg Y."/>
            <person name="Tangrot J."/>
            <person name="Rosling A."/>
        </authorList>
    </citation>
    <scope>NUCLEOTIDE SEQUENCE</scope>
    <source>
        <strain evidence="1">Wild A</strain>
    </source>
</reference>
<dbReference type="AlphaFoldDB" id="A0A9W4SQJ4"/>
<protein>
    <submittedName>
        <fullName evidence="1">6413_t:CDS:1</fullName>
    </submittedName>
</protein>
<feature type="non-terminal residue" evidence="1">
    <location>
        <position position="62"/>
    </location>
</feature>
<gene>
    <name evidence="1" type="ORF">FWILDA_LOCUS7787</name>
</gene>
<evidence type="ECO:0000313" key="2">
    <source>
        <dbReference type="Proteomes" id="UP001153678"/>
    </source>
</evidence>